<evidence type="ECO:0000313" key="2">
    <source>
        <dbReference type="Proteomes" id="UP000503349"/>
    </source>
</evidence>
<reference evidence="1 2" key="1">
    <citation type="submission" date="2019-02" db="EMBL/GenBank/DDBJ databases">
        <title>Opniocepnalus argus genome.</title>
        <authorList>
            <person name="Zhou C."/>
            <person name="Xiao S."/>
        </authorList>
    </citation>
    <scope>NUCLEOTIDE SEQUENCE [LARGE SCALE GENOMIC DNA]</scope>
    <source>
        <strain evidence="1">OARG1902GOOAL</strain>
        <tissue evidence="1">Muscle</tissue>
    </source>
</reference>
<reference evidence="2" key="2">
    <citation type="submission" date="2019-02" db="EMBL/GenBank/DDBJ databases">
        <title>Opniocepnalus argus Var Kimnra genome.</title>
        <authorList>
            <person name="Zhou C."/>
            <person name="Xiao S."/>
        </authorList>
    </citation>
    <scope>NUCLEOTIDE SEQUENCE [LARGE SCALE GENOMIC DNA]</scope>
</reference>
<accession>A0A6G1P9V8</accession>
<evidence type="ECO:0000313" key="1">
    <source>
        <dbReference type="EMBL" id="KAF3687045.1"/>
    </source>
</evidence>
<protein>
    <submittedName>
        <fullName evidence="1">Uncharacterized protein</fullName>
    </submittedName>
</protein>
<gene>
    <name evidence="1" type="ORF">EXN66_Car002717</name>
</gene>
<keyword evidence="2" id="KW-1185">Reference proteome</keyword>
<name>A0A6G1P9V8_CHAAH</name>
<proteinExistence type="predicted"/>
<dbReference type="EMBL" id="CM015713">
    <property type="protein sequence ID" value="KAF3687045.1"/>
    <property type="molecule type" value="Genomic_DNA"/>
</dbReference>
<sequence>MNYPPRVLHFSSSAYLWTNFTRGTILATYLSYSSSASALPVTTVAHLPQTRLSTCSTSTYYVQ</sequence>
<organism evidence="1 2">
    <name type="scientific">Channa argus</name>
    <name type="common">Northern snakehead</name>
    <name type="synonym">Ophicephalus argus</name>
    <dbReference type="NCBI Taxonomy" id="215402"/>
    <lineage>
        <taxon>Eukaryota</taxon>
        <taxon>Metazoa</taxon>
        <taxon>Chordata</taxon>
        <taxon>Craniata</taxon>
        <taxon>Vertebrata</taxon>
        <taxon>Euteleostomi</taxon>
        <taxon>Actinopterygii</taxon>
        <taxon>Neopterygii</taxon>
        <taxon>Teleostei</taxon>
        <taxon>Neoteleostei</taxon>
        <taxon>Acanthomorphata</taxon>
        <taxon>Anabantaria</taxon>
        <taxon>Anabantiformes</taxon>
        <taxon>Channoidei</taxon>
        <taxon>Channidae</taxon>
        <taxon>Channa</taxon>
    </lineage>
</organism>
<dbReference type="Proteomes" id="UP000503349">
    <property type="component" value="Chromosome 2"/>
</dbReference>
<dbReference type="AlphaFoldDB" id="A0A6G1P9V8"/>